<evidence type="ECO:0000313" key="1">
    <source>
        <dbReference type="EMBL" id="KAJ1940326.1"/>
    </source>
</evidence>
<dbReference type="Proteomes" id="UP001150603">
    <property type="component" value="Unassembled WGS sequence"/>
</dbReference>
<organism evidence="1 2">
    <name type="scientific">Linderina macrospora</name>
    <dbReference type="NCBI Taxonomy" id="4868"/>
    <lineage>
        <taxon>Eukaryota</taxon>
        <taxon>Fungi</taxon>
        <taxon>Fungi incertae sedis</taxon>
        <taxon>Zoopagomycota</taxon>
        <taxon>Kickxellomycotina</taxon>
        <taxon>Kickxellomycetes</taxon>
        <taxon>Kickxellales</taxon>
        <taxon>Kickxellaceae</taxon>
        <taxon>Linderina</taxon>
    </lineage>
</organism>
<reference evidence="1" key="1">
    <citation type="submission" date="2022-07" db="EMBL/GenBank/DDBJ databases">
        <title>Phylogenomic reconstructions and comparative analyses of Kickxellomycotina fungi.</title>
        <authorList>
            <person name="Reynolds N.K."/>
            <person name="Stajich J.E."/>
            <person name="Barry K."/>
            <person name="Grigoriev I.V."/>
            <person name="Crous P."/>
            <person name="Smith M.E."/>
        </authorList>
    </citation>
    <scope>NUCLEOTIDE SEQUENCE</scope>
    <source>
        <strain evidence="1">NRRL 5244</strain>
    </source>
</reference>
<accession>A0ACC1J7E9</accession>
<evidence type="ECO:0000313" key="2">
    <source>
        <dbReference type="Proteomes" id="UP001150603"/>
    </source>
</evidence>
<proteinExistence type="predicted"/>
<protein>
    <submittedName>
        <fullName evidence="1">Peptidyl-prolyl cis-trans isomerase fpr2</fullName>
        <ecNumber evidence="1">5.2.1.8</ecNumber>
    </submittedName>
</protein>
<name>A0ACC1J7E9_9FUNG</name>
<dbReference type="EMBL" id="JANBPW010002579">
    <property type="protein sequence ID" value="KAJ1940326.1"/>
    <property type="molecule type" value="Genomic_DNA"/>
</dbReference>
<gene>
    <name evidence="1" type="primary">FPR2</name>
    <name evidence="1" type="ORF">FBU59_003848</name>
</gene>
<keyword evidence="2" id="KW-1185">Reference proteome</keyword>
<sequence>MKFTAFAATFALLAAAVSAASDTAQSKRTPPTKLQIGVKFRPESCPIKASIGDKVAVHYQGTLFDDGTKFDDSYERGQPIEFTLGQGQVIKGWDQGILGMCIGEKRVLKIPADLGYGANGAGGVIPPNAALVFKTELVAINGKGKDAEDDAGREEL</sequence>
<dbReference type="EC" id="5.2.1.8" evidence="1"/>
<keyword evidence="1" id="KW-0413">Isomerase</keyword>
<comment type="caution">
    <text evidence="1">The sequence shown here is derived from an EMBL/GenBank/DDBJ whole genome shotgun (WGS) entry which is preliminary data.</text>
</comment>